<dbReference type="EMBL" id="CP034465">
    <property type="protein sequence ID" value="AZP04106.1"/>
    <property type="molecule type" value="Genomic_DNA"/>
</dbReference>
<dbReference type="GO" id="GO:0046677">
    <property type="term" value="P:response to antibiotic"/>
    <property type="evidence" value="ECO:0007669"/>
    <property type="project" value="InterPro"/>
</dbReference>
<proteinExistence type="predicted"/>
<gene>
    <name evidence="3" type="ORF">EJN90_05165</name>
</gene>
<dbReference type="Proteomes" id="UP000273326">
    <property type="component" value="Chromosome"/>
</dbReference>
<name>A0A3Q9BJX3_9LACT</name>
<dbReference type="SUPFAM" id="SSF56601">
    <property type="entry name" value="beta-lactamase/transpeptidase-like"/>
    <property type="match status" value="1"/>
</dbReference>
<evidence type="ECO:0000256" key="1">
    <source>
        <dbReference type="SAM" id="SignalP"/>
    </source>
</evidence>
<evidence type="ECO:0000313" key="4">
    <source>
        <dbReference type="Proteomes" id="UP000273326"/>
    </source>
</evidence>
<dbReference type="Gene3D" id="3.40.710.10">
    <property type="entry name" value="DD-peptidase/beta-lactamase superfamily"/>
    <property type="match status" value="1"/>
</dbReference>
<dbReference type="GO" id="GO:0030655">
    <property type="term" value="P:beta-lactam antibiotic catabolic process"/>
    <property type="evidence" value="ECO:0007669"/>
    <property type="project" value="InterPro"/>
</dbReference>
<keyword evidence="3" id="KW-0378">Hydrolase</keyword>
<dbReference type="Pfam" id="PF13354">
    <property type="entry name" value="Beta-lactamase2"/>
    <property type="match status" value="1"/>
</dbReference>
<dbReference type="PANTHER" id="PTHR35333">
    <property type="entry name" value="BETA-LACTAMASE"/>
    <property type="match status" value="1"/>
</dbReference>
<keyword evidence="1" id="KW-0732">Signal</keyword>
<dbReference type="PANTHER" id="PTHR35333:SF3">
    <property type="entry name" value="BETA-LACTAMASE-TYPE TRANSPEPTIDASE FOLD CONTAINING PROTEIN"/>
    <property type="match status" value="1"/>
</dbReference>
<dbReference type="AlphaFoldDB" id="A0A3Q9BJX3"/>
<sequence length="313" mass="35078">MKRKRKFQLSLVAFFLSFSIAALVNLFGESEPSGNPNRIVSTFSETEAANLADSEAVVFNEQASENTAIAEVVQGLLDEYGTTPDQVSIVYYDLQNGNQYLLNEDAIFYAASTTKVAVAGIYIDLMEQGLLNWDSELPYYDSYYEEGNGEITNSEKRLAYPVDELIYQMLTYSDNTATNILEEYYTDTFGDYRTAVIKFSEIENPSSELYQGNYATGVLLAETLVKVAENDQYEAITDIMKEAQTGYRLKEYISEGVAAKYGSYDGWEHDIGIFYDGDAPEYVLVVLTNDMGDVDEFIGELSLQINKTRVNAS</sequence>
<dbReference type="InterPro" id="IPR045155">
    <property type="entry name" value="Beta-lactam_cat"/>
</dbReference>
<accession>A0A3Q9BJX3</accession>
<dbReference type="RefSeq" id="WP_126109196.1">
    <property type="nucleotide sequence ID" value="NZ_CP034465.1"/>
</dbReference>
<evidence type="ECO:0000313" key="3">
    <source>
        <dbReference type="EMBL" id="AZP04106.1"/>
    </source>
</evidence>
<feature type="domain" description="Beta-lactamase class A catalytic" evidence="2">
    <location>
        <begin position="88"/>
        <end position="288"/>
    </location>
</feature>
<dbReference type="OrthoDB" id="2134071at2"/>
<dbReference type="InterPro" id="IPR012338">
    <property type="entry name" value="Beta-lactam/transpept-like"/>
</dbReference>
<protein>
    <submittedName>
        <fullName evidence="3">Serine hydrolase</fullName>
    </submittedName>
</protein>
<dbReference type="KEGG" id="jeh:EJN90_05165"/>
<feature type="signal peptide" evidence="1">
    <location>
        <begin position="1"/>
        <end position="21"/>
    </location>
</feature>
<feature type="chain" id="PRO_5039413799" evidence="1">
    <location>
        <begin position="22"/>
        <end position="313"/>
    </location>
</feature>
<evidence type="ECO:0000259" key="2">
    <source>
        <dbReference type="Pfam" id="PF13354"/>
    </source>
</evidence>
<dbReference type="GO" id="GO:0008800">
    <property type="term" value="F:beta-lactamase activity"/>
    <property type="evidence" value="ECO:0007669"/>
    <property type="project" value="InterPro"/>
</dbReference>
<organism evidence="3 4">
    <name type="scientific">Jeotgalibaca ciconiae</name>
    <dbReference type="NCBI Taxonomy" id="2496265"/>
    <lineage>
        <taxon>Bacteria</taxon>
        <taxon>Bacillati</taxon>
        <taxon>Bacillota</taxon>
        <taxon>Bacilli</taxon>
        <taxon>Lactobacillales</taxon>
        <taxon>Carnobacteriaceae</taxon>
        <taxon>Jeotgalibaca</taxon>
    </lineage>
</organism>
<keyword evidence="4" id="KW-1185">Reference proteome</keyword>
<dbReference type="InterPro" id="IPR000871">
    <property type="entry name" value="Beta-lactam_class-A"/>
</dbReference>
<reference evidence="4" key="1">
    <citation type="submission" date="2018-12" db="EMBL/GenBank/DDBJ databases">
        <title>Complete genome sequencing of Jeotgalibaca sp. H21T32.</title>
        <authorList>
            <person name="Bae J.-W."/>
            <person name="Lee S.-Y."/>
        </authorList>
    </citation>
    <scope>NUCLEOTIDE SEQUENCE [LARGE SCALE GENOMIC DNA]</scope>
    <source>
        <strain evidence="4">H21T32</strain>
    </source>
</reference>